<protein>
    <submittedName>
        <fullName evidence="2">Uncharacterized protein</fullName>
    </submittedName>
</protein>
<dbReference type="Proteomes" id="UP001500582">
    <property type="component" value="Unassembled WGS sequence"/>
</dbReference>
<comment type="caution">
    <text evidence="2">The sequence shown here is derived from an EMBL/GenBank/DDBJ whole genome shotgun (WGS) entry which is preliminary data.</text>
</comment>
<feature type="transmembrane region" description="Helical" evidence="1">
    <location>
        <begin position="6"/>
        <end position="26"/>
    </location>
</feature>
<dbReference type="RefSeq" id="WP_345212721.1">
    <property type="nucleotide sequence ID" value="NZ_BAABFT010000011.1"/>
</dbReference>
<evidence type="ECO:0000256" key="1">
    <source>
        <dbReference type="SAM" id="Phobius"/>
    </source>
</evidence>
<keyword evidence="3" id="KW-1185">Reference proteome</keyword>
<organism evidence="2 3">
    <name type="scientific">Mucilaginibacter gynuensis</name>
    <dbReference type="NCBI Taxonomy" id="1302236"/>
    <lineage>
        <taxon>Bacteria</taxon>
        <taxon>Pseudomonadati</taxon>
        <taxon>Bacteroidota</taxon>
        <taxon>Sphingobacteriia</taxon>
        <taxon>Sphingobacteriales</taxon>
        <taxon>Sphingobacteriaceae</taxon>
        <taxon>Mucilaginibacter</taxon>
    </lineage>
</organism>
<gene>
    <name evidence="2" type="ORF">GCM10023149_37740</name>
</gene>
<evidence type="ECO:0000313" key="3">
    <source>
        <dbReference type="Proteomes" id="UP001500582"/>
    </source>
</evidence>
<sequence length="91" mass="10388">MTWIVFALWMSGIYLMYYAVLIIWDLRRHKNKNALSGTAELTFEEFLPPRLEIPNPGMPVNAMFSSGGVGLQEIARLCEEEAIEYTKAVSF</sequence>
<keyword evidence="1" id="KW-0812">Transmembrane</keyword>
<proteinExistence type="predicted"/>
<dbReference type="EMBL" id="BAABFT010000011">
    <property type="protein sequence ID" value="GAA4331758.1"/>
    <property type="molecule type" value="Genomic_DNA"/>
</dbReference>
<evidence type="ECO:0000313" key="2">
    <source>
        <dbReference type="EMBL" id="GAA4331758.1"/>
    </source>
</evidence>
<name>A0ABP8GYV9_9SPHI</name>
<keyword evidence="1" id="KW-1133">Transmembrane helix</keyword>
<accession>A0ABP8GYV9</accession>
<keyword evidence="1" id="KW-0472">Membrane</keyword>
<reference evidence="3" key="1">
    <citation type="journal article" date="2019" name="Int. J. Syst. Evol. Microbiol.">
        <title>The Global Catalogue of Microorganisms (GCM) 10K type strain sequencing project: providing services to taxonomists for standard genome sequencing and annotation.</title>
        <authorList>
            <consortium name="The Broad Institute Genomics Platform"/>
            <consortium name="The Broad Institute Genome Sequencing Center for Infectious Disease"/>
            <person name="Wu L."/>
            <person name="Ma J."/>
        </authorList>
    </citation>
    <scope>NUCLEOTIDE SEQUENCE [LARGE SCALE GENOMIC DNA]</scope>
    <source>
        <strain evidence="3">JCM 17705</strain>
    </source>
</reference>